<name>A0A914YK03_9BILA</name>
<dbReference type="WBParaSite" id="PSU_v2.g19199.t1">
    <property type="protein sequence ID" value="PSU_v2.g19199.t1"/>
    <property type="gene ID" value="PSU_v2.g19199"/>
</dbReference>
<organism evidence="1 2">
    <name type="scientific">Panagrolaimus superbus</name>
    <dbReference type="NCBI Taxonomy" id="310955"/>
    <lineage>
        <taxon>Eukaryota</taxon>
        <taxon>Metazoa</taxon>
        <taxon>Ecdysozoa</taxon>
        <taxon>Nematoda</taxon>
        <taxon>Chromadorea</taxon>
        <taxon>Rhabditida</taxon>
        <taxon>Tylenchina</taxon>
        <taxon>Panagrolaimomorpha</taxon>
        <taxon>Panagrolaimoidea</taxon>
        <taxon>Panagrolaimidae</taxon>
        <taxon>Panagrolaimus</taxon>
    </lineage>
</organism>
<accession>A0A914YK03</accession>
<sequence length="151" mass="15207">MVYAARLQGDAACGGDGAALAIQLPGAQQQALSAGMAERALHVGHVAGVDLQRRTIAGQHAVAVVEQTRYLKLGRGAACRTECAATVGELAGFDVLGTVAGNGARVVGQAAAYLQCQRPAAGCAQRACAVVQAVGHDIELPGRHAAAAEIQ</sequence>
<keyword evidence="1" id="KW-1185">Reference proteome</keyword>
<evidence type="ECO:0000313" key="1">
    <source>
        <dbReference type="Proteomes" id="UP000887577"/>
    </source>
</evidence>
<evidence type="ECO:0000313" key="2">
    <source>
        <dbReference type="WBParaSite" id="PSU_v2.g19199.t1"/>
    </source>
</evidence>
<dbReference type="AlphaFoldDB" id="A0A914YK03"/>
<reference evidence="2" key="1">
    <citation type="submission" date="2022-11" db="UniProtKB">
        <authorList>
            <consortium name="WormBaseParasite"/>
        </authorList>
    </citation>
    <scope>IDENTIFICATION</scope>
</reference>
<proteinExistence type="predicted"/>
<dbReference type="Proteomes" id="UP000887577">
    <property type="component" value="Unplaced"/>
</dbReference>
<protein>
    <submittedName>
        <fullName evidence="2">Uncharacterized protein</fullName>
    </submittedName>
</protein>